<comment type="caution">
    <text evidence="1">The sequence shown here is derived from an EMBL/GenBank/DDBJ whole genome shotgun (WGS) entry which is preliminary data.</text>
</comment>
<organism evidence="1 2">
    <name type="scientific">Bradyrhizobium elkanii</name>
    <dbReference type="NCBI Taxonomy" id="29448"/>
    <lineage>
        <taxon>Bacteria</taxon>
        <taxon>Pseudomonadati</taxon>
        <taxon>Pseudomonadota</taxon>
        <taxon>Alphaproteobacteria</taxon>
        <taxon>Hyphomicrobiales</taxon>
        <taxon>Nitrobacteraceae</taxon>
        <taxon>Bradyrhizobium</taxon>
    </lineage>
</organism>
<reference evidence="1 2" key="1">
    <citation type="submission" date="2019-05" db="EMBL/GenBank/DDBJ databases">
        <title>Draft Genome of Bradyrhizobium elkanii strain SEMIA 938, Used in Commercial Inoculants for Lupinus spp. in Brazil.</title>
        <authorList>
            <person name="Hungria M."/>
            <person name="Delamuta J.R.M."/>
            <person name="Ribeiro R.A."/>
            <person name="Nogueira M.A."/>
        </authorList>
    </citation>
    <scope>NUCLEOTIDE SEQUENCE [LARGE SCALE GENOMIC DNA]</scope>
    <source>
        <strain evidence="1 2">Semia 938</strain>
    </source>
</reference>
<feature type="non-terminal residue" evidence="1">
    <location>
        <position position="207"/>
    </location>
</feature>
<dbReference type="EMBL" id="SZZP01000077">
    <property type="protein sequence ID" value="TKV70828.1"/>
    <property type="molecule type" value="Genomic_DNA"/>
</dbReference>
<name>A0A4U6RBU9_BRAEL</name>
<evidence type="ECO:0000313" key="1">
    <source>
        <dbReference type="EMBL" id="TKV70828.1"/>
    </source>
</evidence>
<gene>
    <name evidence="1" type="ORF">FDV58_41305</name>
</gene>
<dbReference type="AlphaFoldDB" id="A0A4U6RBU9"/>
<evidence type="ECO:0000313" key="2">
    <source>
        <dbReference type="Proteomes" id="UP000305095"/>
    </source>
</evidence>
<dbReference type="Proteomes" id="UP000305095">
    <property type="component" value="Unassembled WGS sequence"/>
</dbReference>
<proteinExistence type="predicted"/>
<accession>A0A4U6RBU9</accession>
<protein>
    <submittedName>
        <fullName evidence="1">Uncharacterized protein</fullName>
    </submittedName>
</protein>
<sequence>MRAVGIAGIGNHAHLIDADRRLALQGHRMQLLQIVALVGQIEGNDQGMLGIDRDLRIVGHLMTARRAHELGLRLAQDLLREPFLNQLFGLLLQLRPLSLQRGKGGGHVGLGRFNRRLLGVGLIHRRQILGDLALDRRIPLRKLLLCDHLLAAGNRSNLAPIDRQDFAPKHRLLAAELYKGPADADNCLRMILAEVRNGLEHRCHPVD</sequence>